<dbReference type="GO" id="GO:0046872">
    <property type="term" value="F:metal ion binding"/>
    <property type="evidence" value="ECO:0007669"/>
    <property type="project" value="UniProtKB-UniRule"/>
</dbReference>
<organism evidence="5 6">
    <name type="scientific">Propioniciclava tarda</name>
    <dbReference type="NCBI Taxonomy" id="433330"/>
    <lineage>
        <taxon>Bacteria</taxon>
        <taxon>Bacillati</taxon>
        <taxon>Actinomycetota</taxon>
        <taxon>Actinomycetes</taxon>
        <taxon>Propionibacteriales</taxon>
        <taxon>Propionibacteriaceae</taxon>
        <taxon>Propioniciclava</taxon>
    </lineage>
</organism>
<dbReference type="AlphaFoldDB" id="A0A4Q9KL40"/>
<evidence type="ECO:0000259" key="3">
    <source>
        <dbReference type="Pfam" id="PF03453"/>
    </source>
</evidence>
<dbReference type="EC" id="2.10.1.1" evidence="2"/>
<dbReference type="InterPro" id="IPR005111">
    <property type="entry name" value="MoeA_C_domain_IV"/>
</dbReference>
<reference evidence="5 6" key="1">
    <citation type="submission" date="2019-01" db="EMBL/GenBank/DDBJ databases">
        <title>Lactibacter flavus gen. nov., sp. nov., a novel bacterium of the family Propionibacteriaceae isolated from raw milk and dairy products.</title>
        <authorList>
            <person name="Huptas C."/>
            <person name="Wenning M."/>
            <person name="Breitenwieser F."/>
            <person name="Doll E."/>
            <person name="Von Neubeck M."/>
            <person name="Busse H.-J."/>
            <person name="Scherer S."/>
        </authorList>
    </citation>
    <scope>NUCLEOTIDE SEQUENCE [LARGE SCALE GENOMIC DNA]</scope>
    <source>
        <strain evidence="5 6">DSM 22130</strain>
    </source>
</reference>
<dbReference type="UniPathway" id="UPA00344"/>
<evidence type="ECO:0000259" key="4">
    <source>
        <dbReference type="Pfam" id="PF03454"/>
    </source>
</evidence>
<evidence type="ECO:0000313" key="5">
    <source>
        <dbReference type="EMBL" id="TBT95084.1"/>
    </source>
</evidence>
<feature type="domain" description="MoeA N-terminal and linker" evidence="3">
    <location>
        <begin position="30"/>
        <end position="192"/>
    </location>
</feature>
<gene>
    <name evidence="5" type="ORF">ET996_07430</name>
</gene>
<dbReference type="Pfam" id="PF03454">
    <property type="entry name" value="MoeA_C"/>
    <property type="match status" value="1"/>
</dbReference>
<comment type="catalytic activity">
    <reaction evidence="2">
        <text>adenylyl-molybdopterin + molybdate = Mo-molybdopterin + AMP + H(+)</text>
        <dbReference type="Rhea" id="RHEA:35047"/>
        <dbReference type="ChEBI" id="CHEBI:15378"/>
        <dbReference type="ChEBI" id="CHEBI:36264"/>
        <dbReference type="ChEBI" id="CHEBI:62727"/>
        <dbReference type="ChEBI" id="CHEBI:71302"/>
        <dbReference type="ChEBI" id="CHEBI:456215"/>
    </reaction>
</comment>
<dbReference type="SUPFAM" id="SSF63867">
    <property type="entry name" value="MoeA C-terminal domain-like"/>
    <property type="match status" value="1"/>
</dbReference>
<dbReference type="SUPFAM" id="SSF53218">
    <property type="entry name" value="Molybdenum cofactor biosynthesis proteins"/>
    <property type="match status" value="1"/>
</dbReference>
<dbReference type="InterPro" id="IPR038987">
    <property type="entry name" value="MoeA-like"/>
</dbReference>
<dbReference type="InterPro" id="IPR036688">
    <property type="entry name" value="MoeA_C_domain_IV_sf"/>
</dbReference>
<keyword evidence="1 2" id="KW-0501">Molybdenum cofactor biosynthesis</keyword>
<sequence length="438" mass="45178">MALFSRKKPVPEPVVEPVVDDVPLPRRTPDEQLARLLGGVDALRPFGMQINDVTGLTLCEEIVSDLDLPMVSTARTAGYGVRAANLVGATPDHPIDLHVVGVIDRRDTMPAEAVASGACVVLSEGAPVPAGVDAVVPASEATSTGRVARFVGEAAVGQHLAVRGSELADGAKLMSPGRILDARSIALLAEIGLDKVLVRPKPRLVVFAVGEGLVSPGLPITSIAQRYASGTSYVTAAARGDGATVYQLDVVGREAAVIRQTIADQVIRADAIVVLAEDDTDAHLVAGLLADIGTVDVAHVLVDGGQTLAVGRVGDERIPALVLPAGAVRSCVGYHLFVRPLLDRLGARATSAATLRGVLATDLTADADGVRYLPARLEGERVRPVSSGNDHAYDLFRADVLVRLPAGAELPAGSSVECIVLQPDADASPGRGAAATAS</sequence>
<comment type="cofactor">
    <cofactor evidence="2">
        <name>Mg(2+)</name>
        <dbReference type="ChEBI" id="CHEBI:18420"/>
    </cofactor>
</comment>
<evidence type="ECO:0000256" key="2">
    <source>
        <dbReference type="RuleBase" id="RU365090"/>
    </source>
</evidence>
<comment type="similarity">
    <text evidence="2">Belongs to the MoeA family.</text>
</comment>
<keyword evidence="6" id="KW-1185">Reference proteome</keyword>
<accession>A0A4Q9KL40</accession>
<keyword evidence="2" id="KW-0460">Magnesium</keyword>
<comment type="pathway">
    <text evidence="2">Cofactor biosynthesis; molybdopterin biosynthesis.</text>
</comment>
<dbReference type="InterPro" id="IPR036135">
    <property type="entry name" value="MoeA_linker/N_sf"/>
</dbReference>
<dbReference type="Proteomes" id="UP000291933">
    <property type="component" value="Unassembled WGS sequence"/>
</dbReference>
<dbReference type="GO" id="GO:0006777">
    <property type="term" value="P:Mo-molybdopterin cofactor biosynthetic process"/>
    <property type="evidence" value="ECO:0007669"/>
    <property type="project" value="UniProtKB-UniRule"/>
</dbReference>
<name>A0A4Q9KL40_PROTD</name>
<dbReference type="Gene3D" id="2.170.190.11">
    <property type="entry name" value="Molybdopterin biosynthesis moea protein, domain 3"/>
    <property type="match status" value="1"/>
</dbReference>
<dbReference type="SUPFAM" id="SSF63882">
    <property type="entry name" value="MoeA N-terminal region -like"/>
    <property type="match status" value="1"/>
</dbReference>
<protein>
    <recommendedName>
        <fullName evidence="2">Molybdopterin molybdenumtransferase</fullName>
        <ecNumber evidence="2">2.10.1.1</ecNumber>
    </recommendedName>
</protein>
<dbReference type="InterPro" id="IPR005110">
    <property type="entry name" value="MoeA_linker/N"/>
</dbReference>
<evidence type="ECO:0000313" key="6">
    <source>
        <dbReference type="Proteomes" id="UP000291933"/>
    </source>
</evidence>
<dbReference type="Pfam" id="PF03453">
    <property type="entry name" value="MoeA_N"/>
    <property type="match status" value="1"/>
</dbReference>
<keyword evidence="2" id="KW-0808">Transferase</keyword>
<dbReference type="EMBL" id="SDMR01000007">
    <property type="protein sequence ID" value="TBT95084.1"/>
    <property type="molecule type" value="Genomic_DNA"/>
</dbReference>
<comment type="caution">
    <text evidence="5">The sequence shown here is derived from an EMBL/GenBank/DDBJ whole genome shotgun (WGS) entry which is preliminary data.</text>
</comment>
<dbReference type="Gene3D" id="3.40.980.10">
    <property type="entry name" value="MoaB/Mog-like domain"/>
    <property type="match status" value="1"/>
</dbReference>
<dbReference type="OrthoDB" id="9804758at2"/>
<keyword evidence="2" id="KW-0479">Metal-binding</keyword>
<proteinExistence type="inferred from homology"/>
<dbReference type="PANTHER" id="PTHR10192:SF5">
    <property type="entry name" value="GEPHYRIN"/>
    <property type="match status" value="1"/>
</dbReference>
<feature type="domain" description="MoeA C-terminal" evidence="4">
    <location>
        <begin position="357"/>
        <end position="421"/>
    </location>
</feature>
<dbReference type="Gene3D" id="2.40.340.10">
    <property type="entry name" value="MoeA, C-terminal, domain IV"/>
    <property type="match status" value="1"/>
</dbReference>
<dbReference type="RefSeq" id="WP_131171922.1">
    <property type="nucleotide sequence ID" value="NZ_FXTL01000006.1"/>
</dbReference>
<keyword evidence="2" id="KW-0500">Molybdenum</keyword>
<evidence type="ECO:0000256" key="1">
    <source>
        <dbReference type="ARBA" id="ARBA00023150"/>
    </source>
</evidence>
<comment type="function">
    <text evidence="2">Catalyzes the insertion of molybdate into adenylated molybdopterin with the concomitant release of AMP.</text>
</comment>
<dbReference type="PANTHER" id="PTHR10192">
    <property type="entry name" value="MOLYBDOPTERIN BIOSYNTHESIS PROTEIN"/>
    <property type="match status" value="1"/>
</dbReference>
<dbReference type="GO" id="GO:0061599">
    <property type="term" value="F:molybdopterin molybdotransferase activity"/>
    <property type="evidence" value="ECO:0007669"/>
    <property type="project" value="UniProtKB-UniRule"/>
</dbReference>
<dbReference type="Gene3D" id="3.90.105.10">
    <property type="entry name" value="Molybdopterin biosynthesis moea protein, domain 2"/>
    <property type="match status" value="1"/>
</dbReference>
<dbReference type="InterPro" id="IPR036425">
    <property type="entry name" value="MoaB/Mog-like_dom_sf"/>
</dbReference>
<dbReference type="GO" id="GO:0005829">
    <property type="term" value="C:cytosol"/>
    <property type="evidence" value="ECO:0007669"/>
    <property type="project" value="TreeGrafter"/>
</dbReference>